<name>A0A6P8ZCE8_THRPL</name>
<dbReference type="Proteomes" id="UP000515158">
    <property type="component" value="Unplaced"/>
</dbReference>
<reference evidence="2" key="1">
    <citation type="submission" date="2025-08" db="UniProtKB">
        <authorList>
            <consortium name="RefSeq"/>
        </authorList>
    </citation>
    <scope>IDENTIFICATION</scope>
    <source>
        <tissue evidence="2">Total insect</tissue>
    </source>
</reference>
<dbReference type="KEGG" id="tpal:117648145"/>
<accession>A0A6P8ZCE8</accession>
<dbReference type="RefSeq" id="XP_034246287.1">
    <property type="nucleotide sequence ID" value="XM_034390396.1"/>
</dbReference>
<sequence>MPQNSVAANGFMYRRIRSGADGSVFFKCMQRGCQGRAVLVHTSAHNHERDQQLSDVMALKNTIMNRCKLPENTPLKTIFDEECAKFSAAVVALVSFSQMRSAMLRARMSSYPASAADL</sequence>
<evidence type="ECO:0000313" key="2">
    <source>
        <dbReference type="RefSeq" id="XP_034246287.1"/>
    </source>
</evidence>
<protein>
    <submittedName>
        <fullName evidence="2">Uncharacterized protein LOC117648145</fullName>
    </submittedName>
</protein>
<organism evidence="2">
    <name type="scientific">Thrips palmi</name>
    <name type="common">Melon thrips</name>
    <dbReference type="NCBI Taxonomy" id="161013"/>
    <lineage>
        <taxon>Eukaryota</taxon>
        <taxon>Metazoa</taxon>
        <taxon>Ecdysozoa</taxon>
        <taxon>Arthropoda</taxon>
        <taxon>Hexapoda</taxon>
        <taxon>Insecta</taxon>
        <taxon>Pterygota</taxon>
        <taxon>Neoptera</taxon>
        <taxon>Paraneoptera</taxon>
        <taxon>Thysanoptera</taxon>
        <taxon>Terebrantia</taxon>
        <taxon>Thripoidea</taxon>
        <taxon>Thripidae</taxon>
        <taxon>Thrips</taxon>
    </lineage>
</organism>
<evidence type="ECO:0000313" key="1">
    <source>
        <dbReference type="Proteomes" id="UP000515158"/>
    </source>
</evidence>
<dbReference type="GeneID" id="117648145"/>
<keyword evidence="1" id="KW-1185">Reference proteome</keyword>
<proteinExistence type="predicted"/>
<dbReference type="AlphaFoldDB" id="A0A6P8ZCE8"/>
<dbReference type="InParanoid" id="A0A6P8ZCE8"/>
<gene>
    <name evidence="2" type="primary">LOC117648145</name>
</gene>